<accession>A0A0C9ZWE7</accession>
<evidence type="ECO:0000256" key="1">
    <source>
        <dbReference type="SAM" id="MobiDB-lite"/>
    </source>
</evidence>
<keyword evidence="3" id="KW-1185">Reference proteome</keyword>
<dbReference type="Proteomes" id="UP000054485">
    <property type="component" value="Unassembled WGS sequence"/>
</dbReference>
<name>A0A0C9ZWE7_9AGAM</name>
<sequence>MFRTLARFLCGGGDQGQSRGPQANLYGTSAGNKKNDKDNKLPTNVSVRKTTTVQPRPPPDSTKYQNQPNGVTPRR</sequence>
<evidence type="ECO:0000313" key="3">
    <source>
        <dbReference type="Proteomes" id="UP000054485"/>
    </source>
</evidence>
<evidence type="ECO:0000313" key="2">
    <source>
        <dbReference type="EMBL" id="KIK42130.1"/>
    </source>
</evidence>
<feature type="compositionally biased region" description="Polar residues" evidence="1">
    <location>
        <begin position="16"/>
        <end position="32"/>
    </location>
</feature>
<organism evidence="2 3">
    <name type="scientific">Suillus luteus UH-Slu-Lm8-n1</name>
    <dbReference type="NCBI Taxonomy" id="930992"/>
    <lineage>
        <taxon>Eukaryota</taxon>
        <taxon>Fungi</taxon>
        <taxon>Dikarya</taxon>
        <taxon>Basidiomycota</taxon>
        <taxon>Agaricomycotina</taxon>
        <taxon>Agaricomycetes</taxon>
        <taxon>Agaricomycetidae</taxon>
        <taxon>Boletales</taxon>
        <taxon>Suillineae</taxon>
        <taxon>Suillaceae</taxon>
        <taxon>Suillus</taxon>
    </lineage>
</organism>
<gene>
    <name evidence="2" type="ORF">CY34DRAFT_805266</name>
</gene>
<dbReference type="AlphaFoldDB" id="A0A0C9ZWE7"/>
<protein>
    <submittedName>
        <fullName evidence="2">Uncharacterized protein</fullName>
    </submittedName>
</protein>
<reference evidence="3" key="2">
    <citation type="submission" date="2015-01" db="EMBL/GenBank/DDBJ databases">
        <title>Evolutionary Origins and Diversification of the Mycorrhizal Mutualists.</title>
        <authorList>
            <consortium name="DOE Joint Genome Institute"/>
            <consortium name="Mycorrhizal Genomics Consortium"/>
            <person name="Kohler A."/>
            <person name="Kuo A."/>
            <person name="Nagy L.G."/>
            <person name="Floudas D."/>
            <person name="Copeland A."/>
            <person name="Barry K.W."/>
            <person name="Cichocki N."/>
            <person name="Veneault-Fourrey C."/>
            <person name="LaButti K."/>
            <person name="Lindquist E.A."/>
            <person name="Lipzen A."/>
            <person name="Lundell T."/>
            <person name="Morin E."/>
            <person name="Murat C."/>
            <person name="Riley R."/>
            <person name="Ohm R."/>
            <person name="Sun H."/>
            <person name="Tunlid A."/>
            <person name="Henrissat B."/>
            <person name="Grigoriev I.V."/>
            <person name="Hibbett D.S."/>
            <person name="Martin F."/>
        </authorList>
    </citation>
    <scope>NUCLEOTIDE SEQUENCE [LARGE SCALE GENOMIC DNA]</scope>
    <source>
        <strain evidence="3">UH-Slu-Lm8-n1</strain>
    </source>
</reference>
<reference evidence="2 3" key="1">
    <citation type="submission" date="2014-04" db="EMBL/GenBank/DDBJ databases">
        <authorList>
            <consortium name="DOE Joint Genome Institute"/>
            <person name="Kuo A."/>
            <person name="Ruytinx J."/>
            <person name="Rineau F."/>
            <person name="Colpaert J."/>
            <person name="Kohler A."/>
            <person name="Nagy L.G."/>
            <person name="Floudas D."/>
            <person name="Copeland A."/>
            <person name="Barry K.W."/>
            <person name="Cichocki N."/>
            <person name="Veneault-Fourrey C."/>
            <person name="LaButti K."/>
            <person name="Lindquist E.A."/>
            <person name="Lipzen A."/>
            <person name="Lundell T."/>
            <person name="Morin E."/>
            <person name="Murat C."/>
            <person name="Sun H."/>
            <person name="Tunlid A."/>
            <person name="Henrissat B."/>
            <person name="Grigoriev I.V."/>
            <person name="Hibbett D.S."/>
            <person name="Martin F."/>
            <person name="Nordberg H.P."/>
            <person name="Cantor M.N."/>
            <person name="Hua S.X."/>
        </authorList>
    </citation>
    <scope>NUCLEOTIDE SEQUENCE [LARGE SCALE GENOMIC DNA]</scope>
    <source>
        <strain evidence="2 3">UH-Slu-Lm8-n1</strain>
    </source>
</reference>
<feature type="region of interest" description="Disordered" evidence="1">
    <location>
        <begin position="10"/>
        <end position="75"/>
    </location>
</feature>
<feature type="compositionally biased region" description="Polar residues" evidence="1">
    <location>
        <begin position="62"/>
        <end position="75"/>
    </location>
</feature>
<dbReference type="InParanoid" id="A0A0C9ZWE7"/>
<feature type="compositionally biased region" description="Polar residues" evidence="1">
    <location>
        <begin position="41"/>
        <end position="54"/>
    </location>
</feature>
<proteinExistence type="predicted"/>
<dbReference type="HOGENOM" id="CLU_2672737_0_0_1"/>
<dbReference type="OrthoDB" id="10280050at2759"/>
<dbReference type="EMBL" id="KN835247">
    <property type="protein sequence ID" value="KIK42130.1"/>
    <property type="molecule type" value="Genomic_DNA"/>
</dbReference>